<keyword evidence="2" id="KW-1185">Reference proteome</keyword>
<organism evidence="2 3">
    <name type="scientific">Salvelinus namaycush</name>
    <name type="common">Lake trout</name>
    <name type="synonym">Salmo namaycush</name>
    <dbReference type="NCBI Taxonomy" id="8040"/>
    <lineage>
        <taxon>Eukaryota</taxon>
        <taxon>Metazoa</taxon>
        <taxon>Chordata</taxon>
        <taxon>Craniata</taxon>
        <taxon>Vertebrata</taxon>
        <taxon>Euteleostomi</taxon>
        <taxon>Actinopterygii</taxon>
        <taxon>Neopterygii</taxon>
        <taxon>Teleostei</taxon>
        <taxon>Protacanthopterygii</taxon>
        <taxon>Salmoniformes</taxon>
        <taxon>Salmonidae</taxon>
        <taxon>Salmoninae</taxon>
        <taxon>Salvelinus</taxon>
    </lineage>
</organism>
<evidence type="ECO:0000313" key="3">
    <source>
        <dbReference type="RefSeq" id="XP_038840761.1"/>
    </source>
</evidence>
<dbReference type="Proteomes" id="UP000808372">
    <property type="component" value="Unplaced"/>
</dbReference>
<feature type="non-terminal residue" evidence="3">
    <location>
        <position position="1"/>
    </location>
</feature>
<feature type="region of interest" description="Disordered" evidence="1">
    <location>
        <begin position="248"/>
        <end position="279"/>
    </location>
</feature>
<feature type="compositionally biased region" description="Low complexity" evidence="1">
    <location>
        <begin position="251"/>
        <end position="270"/>
    </location>
</feature>
<feature type="compositionally biased region" description="Polar residues" evidence="1">
    <location>
        <begin position="375"/>
        <end position="387"/>
    </location>
</feature>
<feature type="compositionally biased region" description="Low complexity" evidence="1">
    <location>
        <begin position="355"/>
        <end position="374"/>
    </location>
</feature>
<dbReference type="PANTHER" id="PTHR45134">
    <property type="entry name" value="OS08G0543275 PROTEIN"/>
    <property type="match status" value="1"/>
</dbReference>
<dbReference type="PANTHER" id="PTHR45134:SF5">
    <property type="entry name" value="OS08G0543275 PROTEIN"/>
    <property type="match status" value="1"/>
</dbReference>
<feature type="region of interest" description="Disordered" evidence="1">
    <location>
        <begin position="1"/>
        <end position="64"/>
    </location>
</feature>
<evidence type="ECO:0000256" key="1">
    <source>
        <dbReference type="SAM" id="MobiDB-lite"/>
    </source>
</evidence>
<feature type="region of interest" description="Disordered" evidence="1">
    <location>
        <begin position="138"/>
        <end position="232"/>
    </location>
</feature>
<feature type="compositionally biased region" description="Basic and acidic residues" evidence="1">
    <location>
        <begin position="151"/>
        <end position="164"/>
    </location>
</feature>
<gene>
    <name evidence="3" type="primary">LOC120039434</name>
</gene>
<sequence length="440" mass="48318">SVTSVHSQPCEDQAVLPSLSHPVPTHIAPPRPSPKGLRRQLAVKVDSVERQDPLSTLPSLPLSLRLPSPRPLSPPFLSDPADEEVWHITSSACHWWDRHGSGRCHSLSPYASPDSPPSLRSRGSALSLLGAGLKGHDPRKGFSVDTQGFLDKPRCPDDQRRHSIEICPSPPEDPPLGEGWEADGEERGVRRPRGQGSEVRGHRKKRMSPPCISIHPPCDPAGRGPSEPQADCNPLLRRRTPSYDVADAHAPTNRLTPTHTPTRTLTPTHTPTHRHTPTDTHTLIQTLPHAVTHTPTRTLTPTHTPTHRHTPTDTHTLIQTLPHAVTHTPTHTLTHRLAHAHTLIRTHTLPHSHTHTPSPTHTLSHTHTPSPTHTQPLNSDTSPSSLYSDYKPLPQFTFDQPEHRYTSGMSAGLSSNDPATSPSLFNSRAGFSSMNRRTAQ</sequence>
<dbReference type="AlphaFoldDB" id="A0A8U0QAD3"/>
<proteinExistence type="predicted"/>
<name>A0A8U0QAD3_SALNM</name>
<feature type="compositionally biased region" description="Polar residues" evidence="1">
    <location>
        <begin position="407"/>
        <end position="440"/>
    </location>
</feature>
<reference evidence="3" key="1">
    <citation type="submission" date="2025-08" db="UniProtKB">
        <authorList>
            <consortium name="RefSeq"/>
        </authorList>
    </citation>
    <scope>IDENTIFICATION</scope>
    <source>
        <tissue evidence="3">White muscle</tissue>
    </source>
</reference>
<dbReference type="KEGG" id="snh:120039434"/>
<evidence type="ECO:0000313" key="2">
    <source>
        <dbReference type="Proteomes" id="UP000808372"/>
    </source>
</evidence>
<feature type="region of interest" description="Disordered" evidence="1">
    <location>
        <begin position="349"/>
        <end position="440"/>
    </location>
</feature>
<accession>A0A8U0QAD3</accession>
<protein>
    <submittedName>
        <fullName evidence="3">Voltage-dependent T-type calcium channel subunit alpha-1H-like</fullName>
    </submittedName>
</protein>
<feature type="compositionally biased region" description="Low complexity" evidence="1">
    <location>
        <begin position="53"/>
        <end position="64"/>
    </location>
</feature>
<dbReference type="RefSeq" id="XP_038840761.1">
    <property type="nucleotide sequence ID" value="XM_038984833.1"/>
</dbReference>
<dbReference type="GeneID" id="120039434"/>